<protein>
    <submittedName>
        <fullName evidence="2">Arsenic resistance N-acetyltransferase ArsN2</fullName>
    </submittedName>
</protein>
<dbReference type="NCBIfam" id="NF040501">
    <property type="entry name" value="resist_ArsN2"/>
    <property type="match status" value="1"/>
</dbReference>
<feature type="domain" description="N-acetyltransferase" evidence="1">
    <location>
        <begin position="3"/>
        <end position="130"/>
    </location>
</feature>
<comment type="caution">
    <text evidence="2">The sequence shown here is derived from an EMBL/GenBank/DDBJ whole genome shotgun (WGS) entry which is preliminary data.</text>
</comment>
<dbReference type="SUPFAM" id="SSF55729">
    <property type="entry name" value="Acyl-CoA N-acyltransferases (Nat)"/>
    <property type="match status" value="1"/>
</dbReference>
<sequence length="144" mass="15885">MNISIQRLDEQDLPEVVSLLTSNKLTSDDLNKGKINFFGIKKESKLIACIGLESCQGVGLLRSLVVDDDFRAQGLARALVDCLETEAKMQGFRSLYLLTTSAGAYFLRLGYSQMDREEVPEGVRASEQFSALCPDSAEVLFKAI</sequence>
<evidence type="ECO:0000313" key="2">
    <source>
        <dbReference type="EMBL" id="MCV9385866.1"/>
    </source>
</evidence>
<evidence type="ECO:0000259" key="1">
    <source>
        <dbReference type="PROSITE" id="PS51186"/>
    </source>
</evidence>
<dbReference type="Gene3D" id="3.40.630.30">
    <property type="match status" value="1"/>
</dbReference>
<proteinExistence type="predicted"/>
<dbReference type="RefSeq" id="WP_264136649.1">
    <property type="nucleotide sequence ID" value="NZ_JAOYOD010000001.1"/>
</dbReference>
<evidence type="ECO:0000313" key="3">
    <source>
        <dbReference type="Proteomes" id="UP001300692"/>
    </source>
</evidence>
<dbReference type="CDD" id="cd04301">
    <property type="entry name" value="NAT_SF"/>
    <property type="match status" value="1"/>
</dbReference>
<accession>A0ABT3CQ90</accession>
<dbReference type="Pfam" id="PF00583">
    <property type="entry name" value="Acetyltransf_1"/>
    <property type="match status" value="1"/>
</dbReference>
<dbReference type="EMBL" id="JAOYOD010000001">
    <property type="protein sequence ID" value="MCV9385866.1"/>
    <property type="molecule type" value="Genomic_DNA"/>
</dbReference>
<dbReference type="InterPro" id="IPR016181">
    <property type="entry name" value="Acyl_CoA_acyltransferase"/>
</dbReference>
<dbReference type="InterPro" id="IPR000182">
    <property type="entry name" value="GNAT_dom"/>
</dbReference>
<dbReference type="PROSITE" id="PS51186">
    <property type="entry name" value="GNAT"/>
    <property type="match status" value="1"/>
</dbReference>
<gene>
    <name evidence="2" type="primary">arsN2</name>
    <name evidence="2" type="ORF">N7U62_04290</name>
</gene>
<organism evidence="2 3">
    <name type="scientific">Reichenbachiella ulvae</name>
    <dbReference type="NCBI Taxonomy" id="2980104"/>
    <lineage>
        <taxon>Bacteria</taxon>
        <taxon>Pseudomonadati</taxon>
        <taxon>Bacteroidota</taxon>
        <taxon>Cytophagia</taxon>
        <taxon>Cytophagales</taxon>
        <taxon>Reichenbachiellaceae</taxon>
        <taxon>Reichenbachiella</taxon>
    </lineage>
</organism>
<keyword evidence="3" id="KW-1185">Reference proteome</keyword>
<name>A0ABT3CQ90_9BACT</name>
<dbReference type="Proteomes" id="UP001300692">
    <property type="component" value="Unassembled WGS sequence"/>
</dbReference>
<reference evidence="2 3" key="1">
    <citation type="submission" date="2022-10" db="EMBL/GenBank/DDBJ databases">
        <title>Comparative genomics and taxonomic characterization of three novel marine species of genus Reichenbachiella exhibiting antioxidant and polysaccharide degradation activities.</title>
        <authorList>
            <person name="Muhammad N."/>
            <person name="Lee Y.-J."/>
            <person name="Ko J."/>
            <person name="Kim S.-G."/>
        </authorList>
    </citation>
    <scope>NUCLEOTIDE SEQUENCE [LARGE SCALE GENOMIC DNA]</scope>
    <source>
        <strain evidence="2 3">ABR2-5</strain>
    </source>
</reference>